<dbReference type="Proteomes" id="UP000326678">
    <property type="component" value="Chromosome Gxm2"/>
</dbReference>
<reference evidence="1 2" key="1">
    <citation type="submission" date="2019-10" db="EMBL/GenBank/DDBJ databases">
        <title>Genomic and transcriptomic insights into the perfect genentic adaptation of a filamentous nitrogen-fixing cyanobacterium to rice fields.</title>
        <authorList>
            <person name="Chen Z."/>
        </authorList>
    </citation>
    <scope>NUCLEOTIDE SEQUENCE [LARGE SCALE GENOMIC DNA]</scope>
    <source>
        <strain evidence="1">CCNUC1</strain>
    </source>
</reference>
<dbReference type="AlphaFoldDB" id="A0A5P8WHA3"/>
<name>A0A5P8WHA3_9NOSO</name>
<proteinExistence type="predicted"/>
<protein>
    <submittedName>
        <fullName evidence="1">Uncharacterized protein</fullName>
    </submittedName>
</protein>
<dbReference type="KEGG" id="nsh:GXM_09669"/>
<gene>
    <name evidence="1" type="ORF">GXM_09669</name>
</gene>
<sequence>MTLKQDLLQTLRVQPDWGIGEAQVDIFLHEGLIDDAIKTVERDTYYDSKLVHRVMDAAVSHRPNWVIDNAKQTGRTNYGTRKS</sequence>
<evidence type="ECO:0000313" key="2">
    <source>
        <dbReference type="Proteomes" id="UP000326678"/>
    </source>
</evidence>
<keyword evidence="2" id="KW-1185">Reference proteome</keyword>
<dbReference type="EMBL" id="CP045227">
    <property type="protein sequence ID" value="QFS52175.1"/>
    <property type="molecule type" value="Genomic_DNA"/>
</dbReference>
<evidence type="ECO:0000313" key="1">
    <source>
        <dbReference type="EMBL" id="QFS52175.1"/>
    </source>
</evidence>
<organism evidence="1 2">
    <name type="scientific">Nostoc sphaeroides CCNUC1</name>
    <dbReference type="NCBI Taxonomy" id="2653204"/>
    <lineage>
        <taxon>Bacteria</taxon>
        <taxon>Bacillati</taxon>
        <taxon>Cyanobacteriota</taxon>
        <taxon>Cyanophyceae</taxon>
        <taxon>Nostocales</taxon>
        <taxon>Nostocaceae</taxon>
        <taxon>Nostoc</taxon>
    </lineage>
</organism>
<accession>A0A5P8WHA3</accession>